<keyword evidence="2" id="KW-0479">Metal-binding</keyword>
<dbReference type="SUPFAM" id="SSF55486">
    <property type="entry name" value="Metalloproteases ('zincins'), catalytic domain"/>
    <property type="match status" value="1"/>
</dbReference>
<evidence type="ECO:0000256" key="3">
    <source>
        <dbReference type="ARBA" id="ARBA00022801"/>
    </source>
</evidence>
<name>A0A5S3WZW4_9GAMM</name>
<feature type="chain" id="PRO_5024394600" evidence="7">
    <location>
        <begin position="22"/>
        <end position="943"/>
    </location>
</feature>
<dbReference type="Gene3D" id="3.10.170.10">
    <property type="match status" value="1"/>
</dbReference>
<dbReference type="GO" id="GO:0046872">
    <property type="term" value="F:metal ion binding"/>
    <property type="evidence" value="ECO:0007669"/>
    <property type="project" value="UniProtKB-KW"/>
</dbReference>
<dbReference type="InterPro" id="IPR050728">
    <property type="entry name" value="Zinc_Metalloprotease_M4"/>
</dbReference>
<evidence type="ECO:0000256" key="7">
    <source>
        <dbReference type="SAM" id="SignalP"/>
    </source>
</evidence>
<reference evidence="11 12" key="1">
    <citation type="submission" date="2018-01" db="EMBL/GenBank/DDBJ databases">
        <authorList>
            <person name="Paulsen S."/>
            <person name="Gram L.K."/>
        </authorList>
    </citation>
    <scope>NUCLEOTIDE SEQUENCE [LARGE SCALE GENOMIC DNA]</scope>
    <source>
        <strain evidence="11 12">S2599</strain>
    </source>
</reference>
<dbReference type="Pfam" id="PF01447">
    <property type="entry name" value="Peptidase_M4"/>
    <property type="match status" value="1"/>
</dbReference>
<evidence type="ECO:0000259" key="8">
    <source>
        <dbReference type="Pfam" id="PF01447"/>
    </source>
</evidence>
<evidence type="ECO:0000259" key="9">
    <source>
        <dbReference type="Pfam" id="PF02868"/>
    </source>
</evidence>
<dbReference type="GO" id="GO:0004222">
    <property type="term" value="F:metalloendopeptidase activity"/>
    <property type="evidence" value="ECO:0007669"/>
    <property type="project" value="InterPro"/>
</dbReference>
<gene>
    <name evidence="11" type="ORF">CWB98_11005</name>
</gene>
<organism evidence="11 12">
    <name type="scientific">Pseudoalteromonas rubra</name>
    <dbReference type="NCBI Taxonomy" id="43658"/>
    <lineage>
        <taxon>Bacteria</taxon>
        <taxon>Pseudomonadati</taxon>
        <taxon>Pseudomonadota</taxon>
        <taxon>Gammaproteobacteria</taxon>
        <taxon>Alteromonadales</taxon>
        <taxon>Pseudoalteromonadaceae</taxon>
        <taxon>Pseudoalteromonas</taxon>
    </lineage>
</organism>
<evidence type="ECO:0000259" key="10">
    <source>
        <dbReference type="Pfam" id="PF20009"/>
    </source>
</evidence>
<keyword evidence="6" id="KW-0865">Zymogen</keyword>
<feature type="domain" description="GEVED" evidence="10">
    <location>
        <begin position="765"/>
        <end position="833"/>
    </location>
</feature>
<dbReference type="InterPro" id="IPR027268">
    <property type="entry name" value="Peptidase_M4/M1_CTD_sf"/>
</dbReference>
<dbReference type="Proteomes" id="UP000306719">
    <property type="component" value="Unassembled WGS sequence"/>
</dbReference>
<feature type="domain" description="Peptidase M4 C-terminal" evidence="9">
    <location>
        <begin position="431"/>
        <end position="605"/>
    </location>
</feature>
<keyword evidence="4" id="KW-0862">Zinc</keyword>
<dbReference type="PANTHER" id="PTHR33794:SF1">
    <property type="entry name" value="BACILLOLYSIN"/>
    <property type="match status" value="1"/>
</dbReference>
<dbReference type="GO" id="GO:0006508">
    <property type="term" value="P:proteolysis"/>
    <property type="evidence" value="ECO:0007669"/>
    <property type="project" value="UniProtKB-KW"/>
</dbReference>
<comment type="caution">
    <text evidence="11">The sequence shown here is derived from an EMBL/GenBank/DDBJ whole genome shotgun (WGS) entry which is preliminary data.</text>
</comment>
<dbReference type="Pfam" id="PF20009">
    <property type="entry name" value="GEVED"/>
    <property type="match status" value="1"/>
</dbReference>
<feature type="domain" description="Peptidase M4" evidence="8">
    <location>
        <begin position="281"/>
        <end position="427"/>
    </location>
</feature>
<evidence type="ECO:0000313" key="12">
    <source>
        <dbReference type="Proteomes" id="UP000306719"/>
    </source>
</evidence>
<sequence>MPIIKASLAAFLCWFSCVSYAETQWIDTHSLLNQQHLWHEIEHELHKQTRTFALSADADKAEKGLSYQRIKTIGSTKRFEHYQAFYRDIPVIGAQFVLVKDGTDKVVQGLGVTLRAQEIESASDGHYFHMPLTDIEQKLVSGAGIASGTKLQHLKRAYLTWQGRLVGVFQVSATSKEGVRILTIDADTLNVLKSEQGVVHVSSDEQDVKPLSSDEQYVAAGGIGGNEKMGAICYSPQPSTMEACLRYQYDETTSASTELLFNDISNTDRPLIFAEFDGYPFVVRKEGGRCFLENPYVQTIDNRIHETEPSEFDCNDKLENFDRTNVDQLYYQRFSYGSVNEAHFYGGLTMQFFHKQLGELFPEQDAHCAENGYCLHKLKQRVHRNFFSMNNAYWDGTYTNFGSGDSYFNYSLTVSSVVAHEAAYALTYWNSQLKSQGEAGAFYQAFSDISSLAVLDYLQRRASGSFSTSEPFLTQTLDGTGRPQDDKKWWLGWDVKTQDVGHRYFALPSMDGRGIDHMSMYRANMSTYDVGGVFRKAFYELVKTYGWTIKEAFKLYLKANVSCLPANASFDDAATCLIFVADSDVVNKPVQEAQSNVDEALHQVGLVAHSSGISSLPVTAVPQYDEFRYLIETLPIDEIERIAVDWGNEVTEYWERASSDAIYPFLQRANVIEPELLTRFQLKVVKTDGKELFAFRDYYSRPLGVVCPPLFGGENPDLMSRVLINGDNLSLLPQSYQEILDQPLRLYLKQQNIIDLGLGAVGQKVTVLLDTNRNGSYEEQEVYLVKEVTDTGLVAFTLPESFLPGKTMMRVVVGHGYSFFFTCGSVDEGQIFDVKIGFSSTGAWSPTNFSFEIHSNNKVKFTNSFVQNTAQPSGDIKQSVNVNGLTDVSFSSATSYSIDAKTCIEQRSETSSRMYTYSELSYLLACQIKIATPQKTHKGFHPT</sequence>
<evidence type="ECO:0000256" key="2">
    <source>
        <dbReference type="ARBA" id="ARBA00022723"/>
    </source>
</evidence>
<keyword evidence="3" id="KW-0378">Hydrolase</keyword>
<reference evidence="12" key="2">
    <citation type="submission" date="2019-06" db="EMBL/GenBank/DDBJ databases">
        <title>Co-occurence of chitin degradation, pigmentation and bioactivity in marine Pseudoalteromonas.</title>
        <authorList>
            <person name="Sonnenschein E.C."/>
            <person name="Bech P.K."/>
        </authorList>
    </citation>
    <scope>NUCLEOTIDE SEQUENCE [LARGE SCALE GENOMIC DNA]</scope>
    <source>
        <strain evidence="12">S2599</strain>
    </source>
</reference>
<keyword evidence="5" id="KW-0482">Metalloprotease</keyword>
<dbReference type="AlphaFoldDB" id="A0A5S3WZW4"/>
<dbReference type="Gene3D" id="1.10.390.10">
    <property type="entry name" value="Neutral Protease Domain 2"/>
    <property type="match status" value="1"/>
</dbReference>
<accession>A0A5S3WZW4</accession>
<protein>
    <submittedName>
        <fullName evidence="11">Uncharacterized protein</fullName>
    </submittedName>
</protein>
<dbReference type="EMBL" id="PNCJ01000015">
    <property type="protein sequence ID" value="TMP37251.1"/>
    <property type="molecule type" value="Genomic_DNA"/>
</dbReference>
<dbReference type="PANTHER" id="PTHR33794">
    <property type="entry name" value="BACILLOLYSIN"/>
    <property type="match status" value="1"/>
</dbReference>
<evidence type="ECO:0000256" key="4">
    <source>
        <dbReference type="ARBA" id="ARBA00022833"/>
    </source>
</evidence>
<evidence type="ECO:0000256" key="5">
    <source>
        <dbReference type="ARBA" id="ARBA00023049"/>
    </source>
</evidence>
<dbReference type="InterPro" id="IPR001570">
    <property type="entry name" value="Peptidase_M4_C_domain"/>
</dbReference>
<feature type="signal peptide" evidence="7">
    <location>
        <begin position="1"/>
        <end position="21"/>
    </location>
</feature>
<evidence type="ECO:0000256" key="1">
    <source>
        <dbReference type="ARBA" id="ARBA00022670"/>
    </source>
</evidence>
<dbReference type="OrthoDB" id="6300155at2"/>
<keyword evidence="1" id="KW-0645">Protease</keyword>
<proteinExistence type="predicted"/>
<dbReference type="InterPro" id="IPR013856">
    <property type="entry name" value="Peptidase_M4_domain"/>
</dbReference>
<evidence type="ECO:0000256" key="6">
    <source>
        <dbReference type="ARBA" id="ARBA00023145"/>
    </source>
</evidence>
<evidence type="ECO:0000313" key="11">
    <source>
        <dbReference type="EMBL" id="TMP37251.1"/>
    </source>
</evidence>
<dbReference type="InterPro" id="IPR045474">
    <property type="entry name" value="GEVED"/>
</dbReference>
<keyword evidence="7" id="KW-0732">Signal</keyword>
<dbReference type="Pfam" id="PF02868">
    <property type="entry name" value="Peptidase_M4_C"/>
    <property type="match status" value="1"/>
</dbReference>